<keyword evidence="2" id="KW-1133">Transmembrane helix</keyword>
<evidence type="ECO:0000313" key="3">
    <source>
        <dbReference type="EMBL" id="VFA84833.1"/>
    </source>
</evidence>
<sequence>MAVLGMHHLVGAALDSTGAADHSRHAAVPAAASAPADLHEVTGFAPDGHRADGSGGPEDVAGSRDGAPGEPAPGEHDGGHDLLHLCAAILTALAGLALVLFGLVGLTRDDAVARARRTAPSVARPPPRPTSRRLAALCVLRL</sequence>
<organism evidence="3">
    <name type="scientific">Nocardia farcinica</name>
    <dbReference type="NCBI Taxonomy" id="37329"/>
    <lineage>
        <taxon>Bacteria</taxon>
        <taxon>Bacillati</taxon>
        <taxon>Actinomycetota</taxon>
        <taxon>Actinomycetes</taxon>
        <taxon>Mycobacteriales</taxon>
        <taxon>Nocardiaceae</taxon>
        <taxon>Nocardia</taxon>
    </lineage>
</organism>
<keyword evidence="2" id="KW-0472">Membrane</keyword>
<evidence type="ECO:0000256" key="2">
    <source>
        <dbReference type="SAM" id="Phobius"/>
    </source>
</evidence>
<reference evidence="3" key="1">
    <citation type="submission" date="2019-02" db="EMBL/GenBank/DDBJ databases">
        <authorList>
            <consortium name="Pathogen Informatics"/>
        </authorList>
    </citation>
    <scope>NUCLEOTIDE SEQUENCE</scope>
    <source>
        <strain evidence="3">3012STDY6733949</strain>
    </source>
</reference>
<keyword evidence="2" id="KW-0812">Transmembrane</keyword>
<dbReference type="AlphaFoldDB" id="A0A449GGS3"/>
<proteinExistence type="predicted"/>
<gene>
    <name evidence="3" type="ORF">NCTC1935_02666</name>
</gene>
<dbReference type="EMBL" id="CAACYE010000005">
    <property type="protein sequence ID" value="VFA84833.1"/>
    <property type="molecule type" value="Genomic_DNA"/>
</dbReference>
<feature type="region of interest" description="Disordered" evidence="1">
    <location>
        <begin position="41"/>
        <end position="76"/>
    </location>
</feature>
<accession>A0A449GGS3</accession>
<feature type="transmembrane region" description="Helical" evidence="2">
    <location>
        <begin position="82"/>
        <end position="107"/>
    </location>
</feature>
<protein>
    <submittedName>
        <fullName evidence="3">Uncharacterized protein</fullName>
    </submittedName>
</protein>
<evidence type="ECO:0000256" key="1">
    <source>
        <dbReference type="SAM" id="MobiDB-lite"/>
    </source>
</evidence>
<name>A0A449GGS3_NOCFR</name>